<accession>A0A833SRJ1</accession>
<organism evidence="4 5">
    <name type="scientific">Phytophthora infestans</name>
    <name type="common">Potato late blight agent</name>
    <name type="synonym">Botrytis infestans</name>
    <dbReference type="NCBI Taxonomy" id="4787"/>
    <lineage>
        <taxon>Eukaryota</taxon>
        <taxon>Sar</taxon>
        <taxon>Stramenopiles</taxon>
        <taxon>Oomycota</taxon>
        <taxon>Peronosporomycetes</taxon>
        <taxon>Peronosporales</taxon>
        <taxon>Peronosporaceae</taxon>
        <taxon>Phytophthora</taxon>
    </lineage>
</organism>
<feature type="compositionally biased region" description="Low complexity" evidence="2">
    <location>
        <begin position="467"/>
        <end position="479"/>
    </location>
</feature>
<dbReference type="Gene3D" id="3.30.40.10">
    <property type="entry name" value="Zinc/RING finger domain, C3HC4 (zinc finger)"/>
    <property type="match status" value="1"/>
</dbReference>
<dbReference type="CDD" id="cd16620">
    <property type="entry name" value="vRING-HC-C4C4_RBBP6"/>
    <property type="match status" value="1"/>
</dbReference>
<reference evidence="4" key="1">
    <citation type="submission" date="2020-04" db="EMBL/GenBank/DDBJ databases">
        <title>Hybrid Assembly of Korean Phytophthora infestans isolates.</title>
        <authorList>
            <person name="Prokchorchik M."/>
            <person name="Lee Y."/>
            <person name="Seo J."/>
            <person name="Cho J.-H."/>
            <person name="Park Y.-E."/>
            <person name="Jang D.-C."/>
            <person name="Im J.-S."/>
            <person name="Choi J.-G."/>
            <person name="Park H.-J."/>
            <person name="Lee G.-B."/>
            <person name="Lee Y.-G."/>
            <person name="Hong S.-Y."/>
            <person name="Cho K."/>
            <person name="Sohn K.H."/>
        </authorList>
    </citation>
    <scope>NUCLEOTIDE SEQUENCE</scope>
    <source>
        <strain evidence="4">KR_1_A1</strain>
    </source>
</reference>
<evidence type="ECO:0000313" key="4">
    <source>
        <dbReference type="EMBL" id="KAF4038687.1"/>
    </source>
</evidence>
<proteinExistence type="predicted"/>
<protein>
    <submittedName>
        <fullName evidence="4">Zinc-finger of the MIZ type in Nse subunit</fullName>
    </submittedName>
</protein>
<feature type="region of interest" description="Disordered" evidence="2">
    <location>
        <begin position="280"/>
        <end position="436"/>
    </location>
</feature>
<evidence type="ECO:0000256" key="1">
    <source>
        <dbReference type="SAM" id="Coils"/>
    </source>
</evidence>
<keyword evidence="4" id="KW-0479">Metal-binding</keyword>
<dbReference type="EMBL" id="WSZM01000190">
    <property type="protein sequence ID" value="KAF4038687.1"/>
    <property type="molecule type" value="Genomic_DNA"/>
</dbReference>
<gene>
    <name evidence="4" type="ORF">GN244_ATG09215</name>
</gene>
<comment type="caution">
    <text evidence="4">The sequence shown here is derived from an EMBL/GenBank/DDBJ whole genome shotgun (WGS) entry which is preliminary data.</text>
</comment>
<feature type="compositionally biased region" description="Low complexity" evidence="2">
    <location>
        <begin position="312"/>
        <end position="331"/>
    </location>
</feature>
<feature type="compositionally biased region" description="Polar residues" evidence="2">
    <location>
        <begin position="392"/>
        <end position="410"/>
    </location>
</feature>
<keyword evidence="1" id="KW-0175">Coiled coil</keyword>
<evidence type="ECO:0000256" key="2">
    <source>
        <dbReference type="SAM" id="MobiDB-lite"/>
    </source>
</evidence>
<feature type="compositionally biased region" description="Polar residues" evidence="2">
    <location>
        <begin position="336"/>
        <end position="354"/>
    </location>
</feature>
<evidence type="ECO:0000313" key="5">
    <source>
        <dbReference type="Proteomes" id="UP000602510"/>
    </source>
</evidence>
<feature type="region of interest" description="Disordered" evidence="2">
    <location>
        <begin position="465"/>
        <end position="485"/>
    </location>
</feature>
<name>A0A833SRJ1_PHYIN</name>
<dbReference type="InterPro" id="IPR001841">
    <property type="entry name" value="Znf_RING"/>
</dbReference>
<dbReference type="InterPro" id="IPR013083">
    <property type="entry name" value="Znf_RING/FYVE/PHD"/>
</dbReference>
<feature type="compositionally biased region" description="Basic residues" evidence="2">
    <location>
        <begin position="359"/>
        <end position="374"/>
    </location>
</feature>
<dbReference type="Pfam" id="PF13923">
    <property type="entry name" value="zf-C3HC4_2"/>
    <property type="match status" value="1"/>
</dbReference>
<dbReference type="SUPFAM" id="SSF57850">
    <property type="entry name" value="RING/U-box"/>
    <property type="match status" value="1"/>
</dbReference>
<evidence type="ECO:0000259" key="3">
    <source>
        <dbReference type="Pfam" id="PF13923"/>
    </source>
</evidence>
<dbReference type="Proteomes" id="UP000602510">
    <property type="component" value="Unassembled WGS sequence"/>
</dbReference>
<feature type="compositionally biased region" description="Polar residues" evidence="2">
    <location>
        <begin position="420"/>
        <end position="432"/>
    </location>
</feature>
<feature type="domain" description="RING-type" evidence="3">
    <location>
        <begin position="207"/>
        <end position="245"/>
    </location>
</feature>
<dbReference type="GO" id="GO:0008270">
    <property type="term" value="F:zinc ion binding"/>
    <property type="evidence" value="ECO:0007669"/>
    <property type="project" value="UniProtKB-KW"/>
</dbReference>
<keyword evidence="5" id="KW-1185">Reference proteome</keyword>
<feature type="coiled-coil region" evidence="1">
    <location>
        <begin position="73"/>
        <end position="119"/>
    </location>
</feature>
<sequence length="507" mass="55558">MRGQQRHTQHSARFVDLAEESKSVLLDLGVILNQRYRGRGPSHQTQRSLQRKNEAVSRLEQFITDQQRVCETQERAEQSNTVQEATIERLEKQLEQQRLELEQERVRRQQQATAQAELNSSLRGLLAAYDEEQGQYLDPRQDTSTRTVTITGEICSNQLLTQQLNNELRTAFDEERAQLLEQASDAAKTQQDISRKNCTERETALTCPISLDLFENPVLTTCCGRTFSSEALTQALRRNPQCPVCRAHRVLTHANRDVANLVELHRSERSLLGLSENTAATSSATVLGSEEGPIDTGRSTALGGDRVLLTTSAARENQNRNARSQRAQARAGVPHRQSSTAPSDASPSEALPSTGSNSRGRRRGGRNSRQRRNSRSSSSSTPAAASQPAHHTISSTDAGPTSSGSASRLSGEQYPVWNGRSGNAASQSSMTRSGSAGYGSTQGYGYGSSATYLNPTSSLDAYLQLRSSSNSAPNQSSSPRYGRAPRDSELNFYAYAHQGYLGSDSDY</sequence>
<keyword evidence="4" id="KW-0863">Zinc-finger</keyword>
<keyword evidence="4" id="KW-0862">Zinc</keyword>
<dbReference type="AlphaFoldDB" id="A0A833SRJ1"/>